<dbReference type="EMBL" id="BPLQ01012399">
    <property type="protein sequence ID" value="GIY65176.1"/>
    <property type="molecule type" value="Genomic_DNA"/>
</dbReference>
<sequence length="83" mass="9125">MAWKSPNYRVGSESYGDRKPLKQFGASLQYKSFVVALDNLSAAMIGLGLGGKRDLKGVPYFAREAVLVCSGEIRYVLSHTIKI</sequence>
<protein>
    <submittedName>
        <fullName evidence="1">Uncharacterized protein</fullName>
    </submittedName>
</protein>
<evidence type="ECO:0000313" key="1">
    <source>
        <dbReference type="EMBL" id="GIY65176.1"/>
    </source>
</evidence>
<organism evidence="1 2">
    <name type="scientific">Caerostris darwini</name>
    <dbReference type="NCBI Taxonomy" id="1538125"/>
    <lineage>
        <taxon>Eukaryota</taxon>
        <taxon>Metazoa</taxon>
        <taxon>Ecdysozoa</taxon>
        <taxon>Arthropoda</taxon>
        <taxon>Chelicerata</taxon>
        <taxon>Arachnida</taxon>
        <taxon>Araneae</taxon>
        <taxon>Araneomorphae</taxon>
        <taxon>Entelegynae</taxon>
        <taxon>Araneoidea</taxon>
        <taxon>Araneidae</taxon>
        <taxon>Caerostris</taxon>
    </lineage>
</organism>
<name>A0AAV4V5E4_9ARAC</name>
<accession>A0AAV4V5E4</accession>
<comment type="caution">
    <text evidence="1">The sequence shown here is derived from an EMBL/GenBank/DDBJ whole genome shotgun (WGS) entry which is preliminary data.</text>
</comment>
<dbReference type="Proteomes" id="UP001054837">
    <property type="component" value="Unassembled WGS sequence"/>
</dbReference>
<reference evidence="1 2" key="1">
    <citation type="submission" date="2021-06" db="EMBL/GenBank/DDBJ databases">
        <title>Caerostris darwini draft genome.</title>
        <authorList>
            <person name="Kono N."/>
            <person name="Arakawa K."/>
        </authorList>
    </citation>
    <scope>NUCLEOTIDE SEQUENCE [LARGE SCALE GENOMIC DNA]</scope>
</reference>
<evidence type="ECO:0000313" key="2">
    <source>
        <dbReference type="Proteomes" id="UP001054837"/>
    </source>
</evidence>
<keyword evidence="2" id="KW-1185">Reference proteome</keyword>
<proteinExistence type="predicted"/>
<gene>
    <name evidence="1" type="ORF">CDAR_475321</name>
</gene>
<dbReference type="AlphaFoldDB" id="A0AAV4V5E4"/>